<evidence type="ECO:0000256" key="13">
    <source>
        <dbReference type="SAM" id="Coils"/>
    </source>
</evidence>
<dbReference type="GO" id="GO:0005654">
    <property type="term" value="C:nucleoplasm"/>
    <property type="evidence" value="ECO:0007669"/>
    <property type="project" value="UniProtKB-SubCell"/>
</dbReference>
<dbReference type="GO" id="GO:0008270">
    <property type="term" value="F:zinc ion binding"/>
    <property type="evidence" value="ECO:0007669"/>
    <property type="project" value="UniProtKB-KW"/>
</dbReference>
<evidence type="ECO:0000313" key="16">
    <source>
        <dbReference type="Proteomes" id="UP000639338"/>
    </source>
</evidence>
<dbReference type="OrthoDB" id="7331812at2759"/>
<evidence type="ECO:0000256" key="8">
    <source>
        <dbReference type="ARBA" id="ARBA00023125"/>
    </source>
</evidence>
<evidence type="ECO:0000256" key="12">
    <source>
        <dbReference type="PROSITE-ProRule" id="PRU00309"/>
    </source>
</evidence>
<keyword evidence="3" id="KW-0479">Metal-binding</keyword>
<keyword evidence="6" id="KW-0805">Transcription regulation</keyword>
<sequence length="356" mass="41089">MGRICIVRNCNGGKNDNKTEGPHITLFSVPKDPVLFDAWKSNLPELRKPLSTSCYVCEKHFHPSDILSHYTHKLSTNIWTYSRGLKQLKPKAVPIVSNNSVTVDDTMIHDQHHSVENSNTNEKNTDVEIESSICTINSNNNHSSGPSVLNEKDTLNDDTMEVQEIQNKKYKSEVSFSFDSLIENLDTITYSKGCRWSYTITSDKKKIIFVSSPSDGILRRVDIYSNLSTNVIMDCILVPQKHLPDRFKNIDEIIEFLTIVYNWNLCLTLKNSNRFIHDGVCEAIAPNNENFLGRRRLRCMPCVLRRESKQCQNLDKQIKQEKKSLKVLNQKVRRYKKKIVTLEAHVHDLWDSKEYN</sequence>
<feature type="coiled-coil region" evidence="13">
    <location>
        <begin position="304"/>
        <end position="345"/>
    </location>
</feature>
<evidence type="ECO:0000256" key="6">
    <source>
        <dbReference type="ARBA" id="ARBA00023015"/>
    </source>
</evidence>
<comment type="similarity">
    <text evidence="2">Belongs to the THAP1 family.</text>
</comment>
<name>A0A835CV39_APHGI</name>
<evidence type="ECO:0000256" key="1">
    <source>
        <dbReference type="ARBA" id="ARBA00004642"/>
    </source>
</evidence>
<dbReference type="SMART" id="SM00980">
    <property type="entry name" value="THAP"/>
    <property type="match status" value="1"/>
</dbReference>
<evidence type="ECO:0000256" key="11">
    <source>
        <dbReference type="ARBA" id="ARBA00023306"/>
    </source>
</evidence>
<evidence type="ECO:0000256" key="9">
    <source>
        <dbReference type="ARBA" id="ARBA00023163"/>
    </source>
</evidence>
<reference evidence="15 16" key="1">
    <citation type="submission" date="2020-08" db="EMBL/GenBank/DDBJ databases">
        <title>Aphidius gifuensis genome sequencing and assembly.</title>
        <authorList>
            <person name="Du Z."/>
        </authorList>
    </citation>
    <scope>NUCLEOTIDE SEQUENCE [LARGE SCALE GENOMIC DNA]</scope>
    <source>
        <strain evidence="15">YNYX2018</strain>
        <tissue evidence="15">Adults</tissue>
    </source>
</reference>
<organism evidence="15 16">
    <name type="scientific">Aphidius gifuensis</name>
    <name type="common">Parasitoid wasp</name>
    <dbReference type="NCBI Taxonomy" id="684658"/>
    <lineage>
        <taxon>Eukaryota</taxon>
        <taxon>Metazoa</taxon>
        <taxon>Ecdysozoa</taxon>
        <taxon>Arthropoda</taxon>
        <taxon>Hexapoda</taxon>
        <taxon>Insecta</taxon>
        <taxon>Pterygota</taxon>
        <taxon>Neoptera</taxon>
        <taxon>Endopterygota</taxon>
        <taxon>Hymenoptera</taxon>
        <taxon>Apocrita</taxon>
        <taxon>Ichneumonoidea</taxon>
        <taxon>Braconidae</taxon>
        <taxon>Aphidiinae</taxon>
        <taxon>Aphidius</taxon>
    </lineage>
</organism>
<dbReference type="Pfam" id="PF05485">
    <property type="entry name" value="THAP"/>
    <property type="match status" value="1"/>
</dbReference>
<evidence type="ECO:0000259" key="14">
    <source>
        <dbReference type="PROSITE" id="PS50950"/>
    </source>
</evidence>
<evidence type="ECO:0000256" key="2">
    <source>
        <dbReference type="ARBA" id="ARBA00006177"/>
    </source>
</evidence>
<dbReference type="PANTHER" id="PTHR46600:SF1">
    <property type="entry name" value="THAP DOMAIN-CONTAINING PROTEIN 1"/>
    <property type="match status" value="1"/>
</dbReference>
<evidence type="ECO:0000256" key="5">
    <source>
        <dbReference type="ARBA" id="ARBA00022833"/>
    </source>
</evidence>
<evidence type="ECO:0000313" key="15">
    <source>
        <dbReference type="EMBL" id="KAF7997679.1"/>
    </source>
</evidence>
<dbReference type="InterPro" id="IPR038441">
    <property type="entry name" value="THAP_Znf_sf"/>
</dbReference>
<keyword evidence="16" id="KW-1185">Reference proteome</keyword>
<dbReference type="InterPro" id="IPR026516">
    <property type="entry name" value="THAP1/10"/>
</dbReference>
<proteinExistence type="inferred from homology"/>
<dbReference type="Proteomes" id="UP000639338">
    <property type="component" value="Unassembled WGS sequence"/>
</dbReference>
<evidence type="ECO:0000256" key="4">
    <source>
        <dbReference type="ARBA" id="ARBA00022771"/>
    </source>
</evidence>
<dbReference type="PROSITE" id="PS50950">
    <property type="entry name" value="ZF_THAP"/>
    <property type="match status" value="1"/>
</dbReference>
<dbReference type="PANTHER" id="PTHR46600">
    <property type="entry name" value="THAP DOMAIN-CONTAINING"/>
    <property type="match status" value="1"/>
</dbReference>
<dbReference type="SUPFAM" id="SSF57716">
    <property type="entry name" value="Glucocorticoid receptor-like (DNA-binding domain)"/>
    <property type="match status" value="1"/>
</dbReference>
<protein>
    <recommendedName>
        <fullName evidence="14">THAP-type domain-containing protein</fullName>
    </recommendedName>
</protein>
<gene>
    <name evidence="15" type="ORF">HCN44_008852</name>
</gene>
<evidence type="ECO:0000256" key="7">
    <source>
        <dbReference type="ARBA" id="ARBA00023054"/>
    </source>
</evidence>
<keyword evidence="8 12" id="KW-0238">DNA-binding</keyword>
<keyword evidence="9" id="KW-0804">Transcription</keyword>
<accession>A0A835CV39</accession>
<comment type="caution">
    <text evidence="15">The sequence shown here is derived from an EMBL/GenBank/DDBJ whole genome shotgun (WGS) entry which is preliminary data.</text>
</comment>
<dbReference type="Gene3D" id="6.20.210.20">
    <property type="entry name" value="THAP domain"/>
    <property type="match status" value="1"/>
</dbReference>
<dbReference type="GO" id="GO:0043565">
    <property type="term" value="F:sequence-specific DNA binding"/>
    <property type="evidence" value="ECO:0007669"/>
    <property type="project" value="InterPro"/>
</dbReference>
<dbReference type="EMBL" id="JACMRX010000001">
    <property type="protein sequence ID" value="KAF7997679.1"/>
    <property type="molecule type" value="Genomic_DNA"/>
</dbReference>
<dbReference type="InterPro" id="IPR006612">
    <property type="entry name" value="THAP_Znf"/>
</dbReference>
<keyword evidence="4 12" id="KW-0863">Zinc-finger</keyword>
<keyword evidence="10" id="KW-0539">Nucleus</keyword>
<keyword evidence="5" id="KW-0862">Zinc</keyword>
<keyword evidence="7 13" id="KW-0175">Coiled coil</keyword>
<dbReference type="AlphaFoldDB" id="A0A835CV39"/>
<feature type="domain" description="THAP-type" evidence="14">
    <location>
        <begin position="1"/>
        <end position="97"/>
    </location>
</feature>
<dbReference type="SMART" id="SM00692">
    <property type="entry name" value="DM3"/>
    <property type="match status" value="1"/>
</dbReference>
<evidence type="ECO:0000256" key="3">
    <source>
        <dbReference type="ARBA" id="ARBA00022723"/>
    </source>
</evidence>
<comment type="subcellular location">
    <subcellularLocation>
        <location evidence="1">Nucleus</location>
        <location evidence="1">Nucleoplasm</location>
    </subcellularLocation>
</comment>
<keyword evidence="11" id="KW-0131">Cell cycle</keyword>
<evidence type="ECO:0000256" key="10">
    <source>
        <dbReference type="ARBA" id="ARBA00023242"/>
    </source>
</evidence>